<feature type="domain" description="AB hydrolase-1" evidence="1">
    <location>
        <begin position="13"/>
        <end position="252"/>
    </location>
</feature>
<dbReference type="InterPro" id="IPR000073">
    <property type="entry name" value="AB_hydrolase_1"/>
</dbReference>
<dbReference type="EMBL" id="JALJOR010000007">
    <property type="protein sequence ID" value="KAK9814751.1"/>
    <property type="molecule type" value="Genomic_DNA"/>
</dbReference>
<protein>
    <recommendedName>
        <fullName evidence="1">AB hydrolase-1 domain-containing protein</fullName>
    </recommendedName>
</protein>
<proteinExistence type="predicted"/>
<evidence type="ECO:0000259" key="1">
    <source>
        <dbReference type="Pfam" id="PF12697"/>
    </source>
</evidence>
<name>A0AAW1PMG1_9CHLO</name>
<accession>A0AAW1PMG1</accession>
<dbReference type="InterPro" id="IPR029058">
    <property type="entry name" value="AB_hydrolase_fold"/>
</dbReference>
<dbReference type="SUPFAM" id="SSF53474">
    <property type="entry name" value="alpha/beta-Hydrolases"/>
    <property type="match status" value="1"/>
</dbReference>
<dbReference type="Gene3D" id="3.40.50.1820">
    <property type="entry name" value="alpha/beta hydrolase"/>
    <property type="match status" value="1"/>
</dbReference>
<reference evidence="2 3" key="1">
    <citation type="journal article" date="2024" name="Nat. Commun.">
        <title>Phylogenomics reveals the evolutionary origins of lichenization in chlorophyte algae.</title>
        <authorList>
            <person name="Puginier C."/>
            <person name="Libourel C."/>
            <person name="Otte J."/>
            <person name="Skaloud P."/>
            <person name="Haon M."/>
            <person name="Grisel S."/>
            <person name="Petersen M."/>
            <person name="Berrin J.G."/>
            <person name="Delaux P.M."/>
            <person name="Dal Grande F."/>
            <person name="Keller J."/>
        </authorList>
    </citation>
    <scope>NUCLEOTIDE SEQUENCE [LARGE SCALE GENOMIC DNA]</scope>
    <source>
        <strain evidence="2 3">SAG 2043</strain>
    </source>
</reference>
<dbReference type="PANTHER" id="PTHR37017">
    <property type="entry name" value="AB HYDROLASE-1 DOMAIN-CONTAINING PROTEIN-RELATED"/>
    <property type="match status" value="1"/>
</dbReference>
<dbReference type="Proteomes" id="UP001489004">
    <property type="component" value="Unassembled WGS sequence"/>
</dbReference>
<comment type="caution">
    <text evidence="2">The sequence shown here is derived from an EMBL/GenBank/DDBJ whole genome shotgun (WGS) entry which is preliminary data.</text>
</comment>
<dbReference type="Pfam" id="PF12697">
    <property type="entry name" value="Abhydrolase_6"/>
    <property type="match status" value="1"/>
</dbReference>
<evidence type="ECO:0000313" key="3">
    <source>
        <dbReference type="Proteomes" id="UP001489004"/>
    </source>
</evidence>
<evidence type="ECO:0000313" key="2">
    <source>
        <dbReference type="EMBL" id="KAK9814751.1"/>
    </source>
</evidence>
<sequence length="260" mass="28495">MALPKVQGHRPSFVLVHGSWHTGRAWGKVASLLQSRGYTARAPTLPGYGATRRDCLEYLGRAPLTSKLTLEDGVQFLKGFIDKQDLQHMVLVGHSYGSIYASQVAPLVQDRVQQYVGAAGHVLEDGQAFADLVPEAFMSAQTEAANAHPDFTSPPNWDLFRSILYTEGSEEEALQAFNTLVGEPVSTWTCKGQHMEEFRAATIRKSAIIFKQDQTFGGGQHYYEMAQLAGAEVLTVDGSHEAVMARPEEFVEVLLKAVGV</sequence>
<dbReference type="PANTHER" id="PTHR37017:SF11">
    <property type="entry name" value="ESTERASE_LIPASE_THIOESTERASE DOMAIN-CONTAINING PROTEIN"/>
    <property type="match status" value="1"/>
</dbReference>
<keyword evidence="3" id="KW-1185">Reference proteome</keyword>
<dbReference type="InterPro" id="IPR052897">
    <property type="entry name" value="Sec-Metab_Biosynth_Hydrolase"/>
</dbReference>
<gene>
    <name evidence="2" type="ORF">WJX72_010938</name>
</gene>
<organism evidence="2 3">
    <name type="scientific">[Myrmecia] bisecta</name>
    <dbReference type="NCBI Taxonomy" id="41462"/>
    <lineage>
        <taxon>Eukaryota</taxon>
        <taxon>Viridiplantae</taxon>
        <taxon>Chlorophyta</taxon>
        <taxon>core chlorophytes</taxon>
        <taxon>Trebouxiophyceae</taxon>
        <taxon>Trebouxiales</taxon>
        <taxon>Trebouxiaceae</taxon>
        <taxon>Myrmecia</taxon>
    </lineage>
</organism>
<dbReference type="AlphaFoldDB" id="A0AAW1PMG1"/>